<evidence type="ECO:0000313" key="4">
    <source>
        <dbReference type="Proteomes" id="UP001257909"/>
    </source>
</evidence>
<dbReference type="InterPro" id="IPR050640">
    <property type="entry name" value="Bact_2-comp_sensor_kinase"/>
</dbReference>
<name>A0ABU1W4E3_9GAMM</name>
<evidence type="ECO:0000313" key="3">
    <source>
        <dbReference type="EMBL" id="MDR7122849.1"/>
    </source>
</evidence>
<evidence type="ECO:0000256" key="1">
    <source>
        <dbReference type="SAM" id="Phobius"/>
    </source>
</evidence>
<feature type="transmembrane region" description="Helical" evidence="1">
    <location>
        <begin position="144"/>
        <end position="165"/>
    </location>
</feature>
<sequence>MSDFFCRAVQLSTRFSKAYLLGQLIFVLLFFASYLVMMQPFLDIQNNNIASRFLIRGLIDGASSLLLTHLLLRPVLKLYLVNTPKKLLPVLWCFLYLIGLSLFWSGTSMLTANLEFLKTTQIDTVSFNHQNQQVLMEFSHFNQWLLGGFNSLIVLLGWSMIYLFWHNMQQKKQLQHQMQQAQIQQLTYQLSPHFLFNALNSVRALIFEDQQQAAQTVTHLSELLRIHLQTQMRPVATLAEEWQTAEFYLHIEQVRLEQRLETCIEFAEDCLTQKLPGLTVLTLIENAIKHGISPNAAPGWLKVKAEKTGHSVWVLSVSNSYKAASPFKGTGSSLNNLQQRLQLQLGDNIRWQQTKTEQQFEVRMELPYV</sequence>
<gene>
    <name evidence="3" type="ORF">J2W69_003827</name>
</gene>
<proteinExistence type="predicted"/>
<keyword evidence="1" id="KW-1133">Transmembrane helix</keyword>
<evidence type="ECO:0000259" key="2">
    <source>
        <dbReference type="Pfam" id="PF06580"/>
    </source>
</evidence>
<feature type="domain" description="Signal transduction histidine kinase internal region" evidence="2">
    <location>
        <begin position="181"/>
        <end position="260"/>
    </location>
</feature>
<keyword evidence="3" id="KW-0808">Transferase</keyword>
<keyword evidence="4" id="KW-1185">Reference proteome</keyword>
<dbReference type="RefSeq" id="WP_310281424.1">
    <property type="nucleotide sequence ID" value="NZ_JAVDWR010000023.1"/>
</dbReference>
<dbReference type="Gene3D" id="3.30.565.10">
    <property type="entry name" value="Histidine kinase-like ATPase, C-terminal domain"/>
    <property type="match status" value="1"/>
</dbReference>
<dbReference type="PANTHER" id="PTHR34220">
    <property type="entry name" value="SENSOR HISTIDINE KINASE YPDA"/>
    <property type="match status" value="1"/>
</dbReference>
<dbReference type="PANTHER" id="PTHR34220:SF7">
    <property type="entry name" value="SENSOR HISTIDINE KINASE YPDA"/>
    <property type="match status" value="1"/>
</dbReference>
<organism evidence="3 4">
    <name type="scientific">Rheinheimera soli</name>
    <dbReference type="NCBI Taxonomy" id="443616"/>
    <lineage>
        <taxon>Bacteria</taxon>
        <taxon>Pseudomonadati</taxon>
        <taxon>Pseudomonadota</taxon>
        <taxon>Gammaproteobacteria</taxon>
        <taxon>Chromatiales</taxon>
        <taxon>Chromatiaceae</taxon>
        <taxon>Rheinheimera</taxon>
    </lineage>
</organism>
<comment type="caution">
    <text evidence="3">The sequence shown here is derived from an EMBL/GenBank/DDBJ whole genome shotgun (WGS) entry which is preliminary data.</text>
</comment>
<feature type="transmembrane region" description="Helical" evidence="1">
    <location>
        <begin position="53"/>
        <end position="75"/>
    </location>
</feature>
<dbReference type="Proteomes" id="UP001257909">
    <property type="component" value="Unassembled WGS sequence"/>
</dbReference>
<dbReference type="Pfam" id="PF06580">
    <property type="entry name" value="His_kinase"/>
    <property type="match status" value="1"/>
</dbReference>
<accession>A0ABU1W4E3</accession>
<dbReference type="InterPro" id="IPR036890">
    <property type="entry name" value="HATPase_C_sf"/>
</dbReference>
<reference evidence="3 4" key="1">
    <citation type="submission" date="2023-07" db="EMBL/GenBank/DDBJ databases">
        <title>Sorghum-associated microbial communities from plants grown in Nebraska, USA.</title>
        <authorList>
            <person name="Schachtman D."/>
        </authorList>
    </citation>
    <scope>NUCLEOTIDE SEQUENCE [LARGE SCALE GENOMIC DNA]</scope>
    <source>
        <strain evidence="3 4">4138</strain>
    </source>
</reference>
<keyword evidence="3" id="KW-0418">Kinase</keyword>
<keyword evidence="1" id="KW-0812">Transmembrane</keyword>
<feature type="transmembrane region" description="Helical" evidence="1">
    <location>
        <begin position="20"/>
        <end position="41"/>
    </location>
</feature>
<feature type="transmembrane region" description="Helical" evidence="1">
    <location>
        <begin position="87"/>
        <end position="106"/>
    </location>
</feature>
<keyword evidence="1" id="KW-0472">Membrane</keyword>
<dbReference type="InterPro" id="IPR010559">
    <property type="entry name" value="Sig_transdc_His_kin_internal"/>
</dbReference>
<dbReference type="EMBL" id="JAVDWR010000023">
    <property type="protein sequence ID" value="MDR7122849.1"/>
    <property type="molecule type" value="Genomic_DNA"/>
</dbReference>
<dbReference type="GO" id="GO:0016301">
    <property type="term" value="F:kinase activity"/>
    <property type="evidence" value="ECO:0007669"/>
    <property type="project" value="UniProtKB-KW"/>
</dbReference>
<protein>
    <submittedName>
        <fullName evidence="3">Sensor histidine kinase YesM</fullName>
    </submittedName>
</protein>